<keyword evidence="2" id="KW-1185">Reference proteome</keyword>
<name>A0ABV6PII6_9SPHN</name>
<protein>
    <submittedName>
        <fullName evidence="1">Uncharacterized protein</fullName>
    </submittedName>
</protein>
<evidence type="ECO:0000313" key="2">
    <source>
        <dbReference type="Proteomes" id="UP001589943"/>
    </source>
</evidence>
<evidence type="ECO:0000313" key="1">
    <source>
        <dbReference type="EMBL" id="MFC0589389.1"/>
    </source>
</evidence>
<dbReference type="EMBL" id="JBHLTL010000004">
    <property type="protein sequence ID" value="MFC0589389.1"/>
    <property type="molecule type" value="Genomic_DNA"/>
</dbReference>
<proteinExistence type="predicted"/>
<dbReference type="RefSeq" id="WP_379480879.1">
    <property type="nucleotide sequence ID" value="NZ_JBHLTL010000004.1"/>
</dbReference>
<organism evidence="1 2">
    <name type="scientific">Novosphingobium aquiterrae</name>
    <dbReference type="NCBI Taxonomy" id="624388"/>
    <lineage>
        <taxon>Bacteria</taxon>
        <taxon>Pseudomonadati</taxon>
        <taxon>Pseudomonadota</taxon>
        <taxon>Alphaproteobacteria</taxon>
        <taxon>Sphingomonadales</taxon>
        <taxon>Sphingomonadaceae</taxon>
        <taxon>Novosphingobium</taxon>
    </lineage>
</organism>
<dbReference type="Proteomes" id="UP001589943">
    <property type="component" value="Unassembled WGS sequence"/>
</dbReference>
<accession>A0ABV6PII6</accession>
<gene>
    <name evidence="1" type="ORF">ACFFF7_08195</name>
</gene>
<reference evidence="1 2" key="1">
    <citation type="submission" date="2024-09" db="EMBL/GenBank/DDBJ databases">
        <authorList>
            <person name="Sun Q."/>
            <person name="Mori K."/>
        </authorList>
    </citation>
    <scope>NUCLEOTIDE SEQUENCE [LARGE SCALE GENOMIC DNA]</scope>
    <source>
        <strain evidence="1 2">NCAIM B.02537</strain>
    </source>
</reference>
<sequence length="135" mass="14716">MNLDTANQVLDAAQSGGESLKPEPYAKRRFPRTWSQASTRLRCHSLDADFRYSGGISGSQIRIEIGKAKPSGHELAPRRIGGRNYIAGPIRANDMKVARYRTGIAICPAHVAADQNTVGLLASSRTDYGNIGIRY</sequence>
<comment type="caution">
    <text evidence="1">The sequence shown here is derived from an EMBL/GenBank/DDBJ whole genome shotgun (WGS) entry which is preliminary data.</text>
</comment>